<keyword evidence="1" id="KW-0812">Transmembrane</keyword>
<gene>
    <name evidence="2" type="ORF">V6256_09010</name>
</gene>
<proteinExistence type="predicted"/>
<feature type="transmembrane region" description="Helical" evidence="1">
    <location>
        <begin position="224"/>
        <end position="242"/>
    </location>
</feature>
<name>A0ABU9GR15_9GAMM</name>
<reference evidence="2 3" key="1">
    <citation type="submission" date="2024-02" db="EMBL/GenBank/DDBJ databases">
        <title>Bacteria isolated from the canopy kelp, Nereocystis luetkeana.</title>
        <authorList>
            <person name="Pfister C.A."/>
            <person name="Younker I.T."/>
            <person name="Light S.H."/>
        </authorList>
    </citation>
    <scope>NUCLEOTIDE SEQUENCE [LARGE SCALE GENOMIC DNA]</scope>
    <source>
        <strain evidence="2 3">TI.1.05</strain>
    </source>
</reference>
<evidence type="ECO:0000256" key="1">
    <source>
        <dbReference type="SAM" id="Phobius"/>
    </source>
</evidence>
<comment type="caution">
    <text evidence="2">The sequence shown here is derived from an EMBL/GenBank/DDBJ whole genome shotgun (WGS) entry which is preliminary data.</text>
</comment>
<accession>A0ABU9GR15</accession>
<organism evidence="2 3">
    <name type="scientific">Psychromonas aquatilis</name>
    <dbReference type="NCBI Taxonomy" id="2005072"/>
    <lineage>
        <taxon>Bacteria</taxon>
        <taxon>Pseudomonadati</taxon>
        <taxon>Pseudomonadota</taxon>
        <taxon>Gammaproteobacteria</taxon>
        <taxon>Alteromonadales</taxon>
        <taxon>Psychromonadaceae</taxon>
        <taxon>Psychromonas</taxon>
    </lineage>
</organism>
<protein>
    <submittedName>
        <fullName evidence="2">Uncharacterized protein</fullName>
    </submittedName>
</protein>
<keyword evidence="3" id="KW-1185">Reference proteome</keyword>
<keyword evidence="1" id="KW-0472">Membrane</keyword>
<dbReference type="Proteomes" id="UP001369082">
    <property type="component" value="Unassembled WGS sequence"/>
</dbReference>
<keyword evidence="1" id="KW-1133">Transmembrane helix</keyword>
<dbReference type="RefSeq" id="WP_341597880.1">
    <property type="nucleotide sequence ID" value="NZ_JBAKAZ010000029.1"/>
</dbReference>
<sequence>MAIIEKREDEIKIKLYLDSKEAYKHMIHAFHIADLRVTSEDEHNFSAIAESSKLKSLVKNSYGEVVTFIIKETESNNYCFVTLSSKGKSPLGGYSHKSIFTNIENTLKRELGADMVELTLQDVGSYIEEETLFEILIENIDRQTIRKLAEKNSGELQDIVNAGGNVYQVSLEQQDKLTDFAERLSEKDAAKFLTIYNEELGACSNKRVDDLNIELQTEQQNNQAVGMVISIIFIIGIMFFIFR</sequence>
<evidence type="ECO:0000313" key="3">
    <source>
        <dbReference type="Proteomes" id="UP001369082"/>
    </source>
</evidence>
<dbReference type="EMBL" id="JBAKAZ010000029">
    <property type="protein sequence ID" value="MEL0629747.1"/>
    <property type="molecule type" value="Genomic_DNA"/>
</dbReference>
<evidence type="ECO:0000313" key="2">
    <source>
        <dbReference type="EMBL" id="MEL0629747.1"/>
    </source>
</evidence>